<evidence type="ECO:0000256" key="8">
    <source>
        <dbReference type="NCBIfam" id="TIGR00188"/>
    </source>
</evidence>
<dbReference type="InterPro" id="IPR020568">
    <property type="entry name" value="Ribosomal_Su5_D2-typ_SF"/>
</dbReference>
<comment type="catalytic activity">
    <reaction evidence="7">
        <text>Endonucleolytic cleavage of RNA, removing 5'-extranucleotides from tRNA precursor.</text>
        <dbReference type="EC" id="3.1.26.5"/>
    </reaction>
</comment>
<dbReference type="AlphaFoldDB" id="A0A4V3WU00"/>
<dbReference type="GO" id="GO:0042781">
    <property type="term" value="F:3'-tRNA processing endoribonuclease activity"/>
    <property type="evidence" value="ECO:0007669"/>
    <property type="project" value="TreeGrafter"/>
</dbReference>
<keyword evidence="2 7" id="KW-0819">tRNA processing</keyword>
<dbReference type="PROSITE" id="PS00648">
    <property type="entry name" value="RIBONUCLEASE_P"/>
    <property type="match status" value="1"/>
</dbReference>
<evidence type="ECO:0000313" key="9">
    <source>
        <dbReference type="EMBL" id="THG34017.1"/>
    </source>
</evidence>
<dbReference type="InterPro" id="IPR000100">
    <property type="entry name" value="RNase_P"/>
</dbReference>
<organism evidence="9 10">
    <name type="scientific">Orlajensenia flava</name>
    <dbReference type="NCBI Taxonomy" id="2565934"/>
    <lineage>
        <taxon>Bacteria</taxon>
        <taxon>Bacillati</taxon>
        <taxon>Actinomycetota</taxon>
        <taxon>Actinomycetes</taxon>
        <taxon>Micrococcales</taxon>
        <taxon>Microbacteriaceae</taxon>
        <taxon>Orlajensenia</taxon>
    </lineage>
</organism>
<keyword evidence="6 7" id="KW-0694">RNA-binding</keyword>
<sequence>MLAKANRVTTGDDYRSAVRRGRRFVGANTVTYVRSRTEGDDVRFGFIVAKNVGAAVHRNRVRRRLKAASAGLLTAAPLRADIVIRALPGSSEASWDTLRSEVEDSVSRAKS</sequence>
<comment type="subunit">
    <text evidence="7">Consists of a catalytic RNA component (M1 or rnpB) and a protein subunit.</text>
</comment>
<dbReference type="EC" id="3.1.26.5" evidence="7 8"/>
<reference evidence="9 10" key="1">
    <citation type="submission" date="2019-04" db="EMBL/GenBank/DDBJ databases">
        <authorList>
            <person name="Jiang L."/>
        </authorList>
    </citation>
    <scope>NUCLEOTIDE SEQUENCE [LARGE SCALE GENOMIC DNA]</scope>
    <source>
        <strain evidence="9 10">YIM 131861</strain>
    </source>
</reference>
<gene>
    <name evidence="7 9" type="primary">rnpA</name>
    <name evidence="9" type="ORF">E6C70_11385</name>
</gene>
<dbReference type="PANTHER" id="PTHR33992">
    <property type="entry name" value="RIBONUCLEASE P PROTEIN COMPONENT"/>
    <property type="match status" value="1"/>
</dbReference>
<evidence type="ECO:0000256" key="6">
    <source>
        <dbReference type="ARBA" id="ARBA00022884"/>
    </source>
</evidence>
<comment type="similarity">
    <text evidence="7">Belongs to the RnpA family.</text>
</comment>
<keyword evidence="10" id="KW-1185">Reference proteome</keyword>
<dbReference type="Gene3D" id="3.30.230.10">
    <property type="match status" value="1"/>
</dbReference>
<dbReference type="OrthoDB" id="196964at2"/>
<dbReference type="RefSeq" id="WP_136424654.1">
    <property type="nucleotide sequence ID" value="NZ_OZ241748.1"/>
</dbReference>
<comment type="caution">
    <text evidence="9">The sequence shown here is derived from an EMBL/GenBank/DDBJ whole genome shotgun (WGS) entry which is preliminary data.</text>
</comment>
<evidence type="ECO:0000256" key="3">
    <source>
        <dbReference type="ARBA" id="ARBA00022722"/>
    </source>
</evidence>
<dbReference type="GO" id="GO:0001682">
    <property type="term" value="P:tRNA 5'-leader removal"/>
    <property type="evidence" value="ECO:0007669"/>
    <property type="project" value="UniProtKB-UniRule"/>
</dbReference>
<dbReference type="InterPro" id="IPR014721">
    <property type="entry name" value="Ribsml_uS5_D2-typ_fold_subgr"/>
</dbReference>
<dbReference type="PANTHER" id="PTHR33992:SF1">
    <property type="entry name" value="RIBONUCLEASE P PROTEIN COMPONENT"/>
    <property type="match status" value="1"/>
</dbReference>
<evidence type="ECO:0000256" key="1">
    <source>
        <dbReference type="ARBA" id="ARBA00002663"/>
    </source>
</evidence>
<dbReference type="GO" id="GO:0000049">
    <property type="term" value="F:tRNA binding"/>
    <property type="evidence" value="ECO:0007669"/>
    <property type="project" value="UniProtKB-UniRule"/>
</dbReference>
<evidence type="ECO:0000313" key="10">
    <source>
        <dbReference type="Proteomes" id="UP000307380"/>
    </source>
</evidence>
<dbReference type="GO" id="GO:0030677">
    <property type="term" value="C:ribonuclease P complex"/>
    <property type="evidence" value="ECO:0007669"/>
    <property type="project" value="TreeGrafter"/>
</dbReference>
<dbReference type="Pfam" id="PF00825">
    <property type="entry name" value="Ribonuclease_P"/>
    <property type="match status" value="1"/>
</dbReference>
<dbReference type="EMBL" id="SSSN01000007">
    <property type="protein sequence ID" value="THG34017.1"/>
    <property type="molecule type" value="Genomic_DNA"/>
</dbReference>
<evidence type="ECO:0000256" key="5">
    <source>
        <dbReference type="ARBA" id="ARBA00022801"/>
    </source>
</evidence>
<proteinExistence type="inferred from homology"/>
<dbReference type="InterPro" id="IPR020539">
    <property type="entry name" value="RNase_P_CS"/>
</dbReference>
<keyword evidence="5 7" id="KW-0378">Hydrolase</keyword>
<name>A0A4V3WU00_9MICO</name>
<comment type="function">
    <text evidence="1 7">RNaseP catalyzes the removal of the 5'-leader sequence from pre-tRNA to produce the mature 5'-terminus. It can also cleave other RNA substrates such as 4.5S RNA. The protein component plays an auxiliary but essential role in vivo by binding to the 5'-leader sequence and broadening the substrate specificity of the ribozyme.</text>
</comment>
<dbReference type="Proteomes" id="UP000307380">
    <property type="component" value="Unassembled WGS sequence"/>
</dbReference>
<evidence type="ECO:0000256" key="2">
    <source>
        <dbReference type="ARBA" id="ARBA00022694"/>
    </source>
</evidence>
<dbReference type="SUPFAM" id="SSF54211">
    <property type="entry name" value="Ribosomal protein S5 domain 2-like"/>
    <property type="match status" value="1"/>
</dbReference>
<dbReference type="GO" id="GO:0004526">
    <property type="term" value="F:ribonuclease P activity"/>
    <property type="evidence" value="ECO:0007669"/>
    <property type="project" value="UniProtKB-UniRule"/>
</dbReference>
<accession>A0A4V3WU00</accession>
<dbReference type="HAMAP" id="MF_00227">
    <property type="entry name" value="RNase_P"/>
    <property type="match status" value="1"/>
</dbReference>
<keyword evidence="4 7" id="KW-0255">Endonuclease</keyword>
<dbReference type="NCBIfam" id="TIGR00188">
    <property type="entry name" value="rnpA"/>
    <property type="match status" value="1"/>
</dbReference>
<evidence type="ECO:0000256" key="4">
    <source>
        <dbReference type="ARBA" id="ARBA00022759"/>
    </source>
</evidence>
<evidence type="ECO:0000256" key="7">
    <source>
        <dbReference type="HAMAP-Rule" id="MF_00227"/>
    </source>
</evidence>
<keyword evidence="3 7" id="KW-0540">Nuclease</keyword>
<protein>
    <recommendedName>
        <fullName evidence="7 8">Ribonuclease P protein component</fullName>
        <shortName evidence="7">RNase P protein</shortName>
        <shortName evidence="7">RNaseP protein</shortName>
        <ecNumber evidence="7 8">3.1.26.5</ecNumber>
    </recommendedName>
    <alternativeName>
        <fullName evidence="7">Protein C5</fullName>
    </alternativeName>
</protein>